<evidence type="ECO:0000313" key="4">
    <source>
        <dbReference type="Proteomes" id="UP001187471"/>
    </source>
</evidence>
<dbReference type="InterPro" id="IPR011043">
    <property type="entry name" value="Gal_Oxase/kelch_b-propeller"/>
</dbReference>
<keyword evidence="4" id="KW-1185">Reference proteome</keyword>
<dbReference type="Gene3D" id="1.20.1280.50">
    <property type="match status" value="1"/>
</dbReference>
<dbReference type="PANTHER" id="PTHR31672">
    <property type="entry name" value="BNACNNG10540D PROTEIN"/>
    <property type="match status" value="1"/>
</dbReference>
<dbReference type="Proteomes" id="UP001187471">
    <property type="component" value="Unassembled WGS sequence"/>
</dbReference>
<feature type="compositionally biased region" description="Low complexity" evidence="1">
    <location>
        <begin position="396"/>
        <end position="407"/>
    </location>
</feature>
<proteinExistence type="predicted"/>
<dbReference type="InterPro" id="IPR001810">
    <property type="entry name" value="F-box_dom"/>
</dbReference>
<dbReference type="PANTHER" id="PTHR31672:SF13">
    <property type="entry name" value="F-BOX PROTEIN CPR30-LIKE"/>
    <property type="match status" value="1"/>
</dbReference>
<comment type="caution">
    <text evidence="3">The sequence shown here is derived from an EMBL/GenBank/DDBJ whole genome shotgun (WGS) entry which is preliminary data.</text>
</comment>
<reference evidence="3" key="1">
    <citation type="submission" date="2022-12" db="EMBL/GenBank/DDBJ databases">
        <title>Draft genome assemblies for two species of Escallonia (Escalloniales).</title>
        <authorList>
            <person name="Chanderbali A."/>
            <person name="Dervinis C."/>
            <person name="Anghel I."/>
            <person name="Soltis D."/>
            <person name="Soltis P."/>
            <person name="Zapata F."/>
        </authorList>
    </citation>
    <scope>NUCLEOTIDE SEQUENCE</scope>
    <source>
        <strain evidence="3">UCBG92.1500</strain>
        <tissue evidence="3">Leaf</tissue>
    </source>
</reference>
<feature type="compositionally biased region" description="Basic residues" evidence="1">
    <location>
        <begin position="386"/>
        <end position="395"/>
    </location>
</feature>
<feature type="region of interest" description="Disordered" evidence="1">
    <location>
        <begin position="378"/>
        <end position="407"/>
    </location>
</feature>
<dbReference type="Pfam" id="PF00646">
    <property type="entry name" value="F-box"/>
    <property type="match status" value="1"/>
</dbReference>
<dbReference type="InterPro" id="IPR006527">
    <property type="entry name" value="F-box-assoc_dom_typ1"/>
</dbReference>
<name>A0AA88R4W5_9ASTE</name>
<dbReference type="InterPro" id="IPR017451">
    <property type="entry name" value="F-box-assoc_interact_dom"/>
</dbReference>
<dbReference type="InterPro" id="IPR036047">
    <property type="entry name" value="F-box-like_dom_sf"/>
</dbReference>
<sequence length="407" mass="45623">MSKLSPELITDILSRLPVKSLLRFRRVSKPWRSQIDSPGFAKLHLHRSIQSGSNLCLALGDLLKTGKLLHSVSLASLDALHIPIELKTLNNAKVTVLGSCDGLCLLQGGPNDDAAVLFNPSTRKYRCLPATPIEYPKKCANYFLSFGFGYDFVNDDYKVLKTTEFRNKRDGWISTGAKVFSLKSNTWKTVQNFGGGCHPPYPNRQVWGVHVKGFLHTVMKLSTKPHGSPIAVLGFDLGAEKCSFVALPDFASTEKNLFERNVVKFGGCLCVLDVYGDFRTDVWVMKEYGVRESWSKVASVAPPAVEPYACVTPLVYSKCGREIMLNYDDKKLIWYDLERKTVRDAPVRRLRHLCPGEVYVESLVSLDGYGKVDGVKTQMEEDKSKEKKTRKRNLLKNRPNVLGEIGQ</sequence>
<feature type="domain" description="F-box" evidence="2">
    <location>
        <begin position="1"/>
        <end position="43"/>
    </location>
</feature>
<dbReference type="SUPFAM" id="SSF81383">
    <property type="entry name" value="F-box domain"/>
    <property type="match status" value="1"/>
</dbReference>
<dbReference type="InterPro" id="IPR050796">
    <property type="entry name" value="SCF_F-box_component"/>
</dbReference>
<accession>A0AA88R4W5</accession>
<organism evidence="3 4">
    <name type="scientific">Escallonia rubra</name>
    <dbReference type="NCBI Taxonomy" id="112253"/>
    <lineage>
        <taxon>Eukaryota</taxon>
        <taxon>Viridiplantae</taxon>
        <taxon>Streptophyta</taxon>
        <taxon>Embryophyta</taxon>
        <taxon>Tracheophyta</taxon>
        <taxon>Spermatophyta</taxon>
        <taxon>Magnoliopsida</taxon>
        <taxon>eudicotyledons</taxon>
        <taxon>Gunneridae</taxon>
        <taxon>Pentapetalae</taxon>
        <taxon>asterids</taxon>
        <taxon>campanulids</taxon>
        <taxon>Escalloniales</taxon>
        <taxon>Escalloniaceae</taxon>
        <taxon>Escallonia</taxon>
    </lineage>
</organism>
<protein>
    <recommendedName>
        <fullName evidence="2">F-box domain-containing protein</fullName>
    </recommendedName>
</protein>
<evidence type="ECO:0000256" key="1">
    <source>
        <dbReference type="SAM" id="MobiDB-lite"/>
    </source>
</evidence>
<dbReference type="AlphaFoldDB" id="A0AA88R4W5"/>
<evidence type="ECO:0000259" key="2">
    <source>
        <dbReference type="PROSITE" id="PS50181"/>
    </source>
</evidence>
<dbReference type="CDD" id="cd22157">
    <property type="entry name" value="F-box_AtFBW1-like"/>
    <property type="match status" value="1"/>
</dbReference>
<dbReference type="SUPFAM" id="SSF50965">
    <property type="entry name" value="Galactose oxidase, central domain"/>
    <property type="match status" value="1"/>
</dbReference>
<dbReference type="Pfam" id="PF07734">
    <property type="entry name" value="FBA_1"/>
    <property type="match status" value="1"/>
</dbReference>
<dbReference type="NCBIfam" id="TIGR01640">
    <property type="entry name" value="F_box_assoc_1"/>
    <property type="match status" value="1"/>
</dbReference>
<dbReference type="SMART" id="SM00256">
    <property type="entry name" value="FBOX"/>
    <property type="match status" value="1"/>
</dbReference>
<evidence type="ECO:0000313" key="3">
    <source>
        <dbReference type="EMBL" id="KAK2982192.1"/>
    </source>
</evidence>
<dbReference type="PROSITE" id="PS50181">
    <property type="entry name" value="FBOX"/>
    <property type="match status" value="1"/>
</dbReference>
<gene>
    <name evidence="3" type="ORF">RJ640_024937</name>
</gene>
<dbReference type="EMBL" id="JAVXUO010001450">
    <property type="protein sequence ID" value="KAK2982192.1"/>
    <property type="molecule type" value="Genomic_DNA"/>
</dbReference>